<dbReference type="PANTHER" id="PTHR15907">
    <property type="entry name" value="DUF614 FAMILY PROTEIN-RELATED"/>
    <property type="match status" value="1"/>
</dbReference>
<accession>A0AAN6UL43</accession>
<feature type="region of interest" description="Disordered" evidence="1">
    <location>
        <begin position="159"/>
        <end position="184"/>
    </location>
</feature>
<dbReference type="Pfam" id="PF04749">
    <property type="entry name" value="PLAC8"/>
    <property type="match status" value="1"/>
</dbReference>
<dbReference type="Proteomes" id="UP001304895">
    <property type="component" value="Unassembled WGS sequence"/>
</dbReference>
<dbReference type="NCBIfam" id="TIGR01571">
    <property type="entry name" value="A_thal_Cys_rich"/>
    <property type="match status" value="1"/>
</dbReference>
<comment type="caution">
    <text evidence="2">The sequence shown here is derived from an EMBL/GenBank/DDBJ whole genome shotgun (WGS) entry which is preliminary data.</text>
</comment>
<organism evidence="2 3">
    <name type="scientific">Trichocladium antarcticum</name>
    <dbReference type="NCBI Taxonomy" id="1450529"/>
    <lineage>
        <taxon>Eukaryota</taxon>
        <taxon>Fungi</taxon>
        <taxon>Dikarya</taxon>
        <taxon>Ascomycota</taxon>
        <taxon>Pezizomycotina</taxon>
        <taxon>Sordariomycetes</taxon>
        <taxon>Sordariomycetidae</taxon>
        <taxon>Sordariales</taxon>
        <taxon>Chaetomiaceae</taxon>
        <taxon>Trichocladium</taxon>
    </lineage>
</organism>
<dbReference type="AlphaFoldDB" id="A0AAN6UL43"/>
<keyword evidence="3" id="KW-1185">Reference proteome</keyword>
<protein>
    <submittedName>
        <fullName evidence="2">PLAC8-domain-containing protein</fullName>
    </submittedName>
</protein>
<name>A0AAN6UL43_9PEZI</name>
<reference evidence="2" key="2">
    <citation type="submission" date="2023-05" db="EMBL/GenBank/DDBJ databases">
        <authorList>
            <consortium name="Lawrence Berkeley National Laboratory"/>
            <person name="Steindorff A."/>
            <person name="Hensen N."/>
            <person name="Bonometti L."/>
            <person name="Westerberg I."/>
            <person name="Brannstrom I.O."/>
            <person name="Guillou S."/>
            <person name="Cros-Aarteil S."/>
            <person name="Calhoun S."/>
            <person name="Haridas S."/>
            <person name="Kuo A."/>
            <person name="Mondo S."/>
            <person name="Pangilinan J."/>
            <person name="Riley R."/>
            <person name="Labutti K."/>
            <person name="Andreopoulos B."/>
            <person name="Lipzen A."/>
            <person name="Chen C."/>
            <person name="Yanf M."/>
            <person name="Daum C."/>
            <person name="Ng V."/>
            <person name="Clum A."/>
            <person name="Ohm R."/>
            <person name="Martin F."/>
            <person name="Silar P."/>
            <person name="Natvig D."/>
            <person name="Lalanne C."/>
            <person name="Gautier V."/>
            <person name="Ament-Velasquez S.L."/>
            <person name="Kruys A."/>
            <person name="Hutchinson M.I."/>
            <person name="Powell A.J."/>
            <person name="Barry K."/>
            <person name="Miller A.N."/>
            <person name="Grigoriev I.V."/>
            <person name="Debuchy R."/>
            <person name="Gladieux P."/>
            <person name="Thoren M.H."/>
            <person name="Johannesson H."/>
        </authorList>
    </citation>
    <scope>NUCLEOTIDE SEQUENCE</scope>
    <source>
        <strain evidence="2">CBS 123565</strain>
    </source>
</reference>
<dbReference type="InterPro" id="IPR006461">
    <property type="entry name" value="PLAC_motif_containing"/>
</dbReference>
<reference evidence="2" key="1">
    <citation type="journal article" date="2023" name="Mol. Phylogenet. Evol.">
        <title>Genome-scale phylogeny and comparative genomics of the fungal order Sordariales.</title>
        <authorList>
            <person name="Hensen N."/>
            <person name="Bonometti L."/>
            <person name="Westerberg I."/>
            <person name="Brannstrom I.O."/>
            <person name="Guillou S."/>
            <person name="Cros-Aarteil S."/>
            <person name="Calhoun S."/>
            <person name="Haridas S."/>
            <person name="Kuo A."/>
            <person name="Mondo S."/>
            <person name="Pangilinan J."/>
            <person name="Riley R."/>
            <person name="LaButti K."/>
            <person name="Andreopoulos B."/>
            <person name="Lipzen A."/>
            <person name="Chen C."/>
            <person name="Yan M."/>
            <person name="Daum C."/>
            <person name="Ng V."/>
            <person name="Clum A."/>
            <person name="Steindorff A."/>
            <person name="Ohm R.A."/>
            <person name="Martin F."/>
            <person name="Silar P."/>
            <person name="Natvig D.O."/>
            <person name="Lalanne C."/>
            <person name="Gautier V."/>
            <person name="Ament-Velasquez S.L."/>
            <person name="Kruys A."/>
            <person name="Hutchinson M.I."/>
            <person name="Powell A.J."/>
            <person name="Barry K."/>
            <person name="Miller A.N."/>
            <person name="Grigoriev I.V."/>
            <person name="Debuchy R."/>
            <person name="Gladieux P."/>
            <person name="Hiltunen Thoren M."/>
            <person name="Johannesson H."/>
        </authorList>
    </citation>
    <scope>NUCLEOTIDE SEQUENCE</scope>
    <source>
        <strain evidence="2">CBS 123565</strain>
    </source>
</reference>
<feature type="region of interest" description="Disordered" evidence="1">
    <location>
        <begin position="1"/>
        <end position="20"/>
    </location>
</feature>
<evidence type="ECO:0000313" key="2">
    <source>
        <dbReference type="EMBL" id="KAK4133696.1"/>
    </source>
</evidence>
<feature type="compositionally biased region" description="Polar residues" evidence="1">
    <location>
        <begin position="159"/>
        <end position="170"/>
    </location>
</feature>
<feature type="compositionally biased region" description="Low complexity" evidence="1">
    <location>
        <begin position="1"/>
        <end position="16"/>
    </location>
</feature>
<sequence>MAAPPQQQPAQRAQGPINNDDIADWTARFNEVLARPSEHAKSKSPAGAQPWYSQFFGCFNPIDTCLMSCCCPCVVFGKTHHRMRKSAKLEGYEPINTSCLLFCASSCVSLHCIPMAMQRADLRAKHNLQGSCLIDLATAACCGCCQLAQTDKEAAYRDQQASSQGVQQPYQAAGGMAYPAGPKP</sequence>
<gene>
    <name evidence="2" type="ORF">BT67DRAFT_381987</name>
</gene>
<evidence type="ECO:0000256" key="1">
    <source>
        <dbReference type="SAM" id="MobiDB-lite"/>
    </source>
</evidence>
<proteinExistence type="predicted"/>
<dbReference type="EMBL" id="MU853411">
    <property type="protein sequence ID" value="KAK4133696.1"/>
    <property type="molecule type" value="Genomic_DNA"/>
</dbReference>
<evidence type="ECO:0000313" key="3">
    <source>
        <dbReference type="Proteomes" id="UP001304895"/>
    </source>
</evidence>